<dbReference type="InterPro" id="IPR036291">
    <property type="entry name" value="NAD(P)-bd_dom_sf"/>
</dbReference>
<evidence type="ECO:0000313" key="8">
    <source>
        <dbReference type="EnsemblProtists" id="EOD03944"/>
    </source>
</evidence>
<comment type="similarity">
    <text evidence="1">Belongs to the Gfo/Idh/MocA family.</text>
</comment>
<dbReference type="GeneID" id="17249999"/>
<dbReference type="InterPro" id="IPR050984">
    <property type="entry name" value="Gfo/Idh/MocA_domain"/>
</dbReference>
<dbReference type="Proteomes" id="UP000013827">
    <property type="component" value="Unassembled WGS sequence"/>
</dbReference>
<dbReference type="PaxDb" id="2903-EOD03944"/>
<evidence type="ECO:0000256" key="3">
    <source>
        <dbReference type="ARBA" id="ARBA00038984"/>
    </source>
</evidence>
<sequence>MASTRWGIMGTGAIANDFAQALKTTPGAVLHAAASRSQASADAFAKKHGIARSFGSYEELAADGEVDIVYVATPHAFHRDNVLLCLGAGRHVLCEKPLAVSAAQVAECVAAARERNLFLMEGMWTRFFPVARAIRKAVAEGAIGKVVSVSASLGFKLEPSFNPRLYEPALAGGALFDVTAHARLLPSGVDQQTFATLEYEGGAMAHLELAAKRRDHRETGYIRTGRPTQCPETYTIGDEPDPMLLRARRVEVEEPLDPPNPGLAPGYNYVGSQGLRFEAEAVQQALHEGRTEHPEMRLDESLAAARLFDEIRAQIGLRYPWDEDQGVARLGASHQ</sequence>
<dbReference type="RefSeq" id="XP_005756373.1">
    <property type="nucleotide sequence ID" value="XM_005756316.1"/>
</dbReference>
<organism evidence="8 9">
    <name type="scientific">Emiliania huxleyi (strain CCMP1516)</name>
    <dbReference type="NCBI Taxonomy" id="280463"/>
    <lineage>
        <taxon>Eukaryota</taxon>
        <taxon>Haptista</taxon>
        <taxon>Haptophyta</taxon>
        <taxon>Prymnesiophyceae</taxon>
        <taxon>Isochrysidales</taxon>
        <taxon>Noelaerhabdaceae</taxon>
        <taxon>Emiliania</taxon>
    </lineage>
</organism>
<proteinExistence type="inferred from homology"/>
<dbReference type="OMA" id="WHFEADE"/>
<evidence type="ECO:0000259" key="7">
    <source>
        <dbReference type="Pfam" id="PF22725"/>
    </source>
</evidence>
<dbReference type="InterPro" id="IPR055170">
    <property type="entry name" value="GFO_IDH_MocA-like_dom"/>
</dbReference>
<keyword evidence="9" id="KW-1185">Reference proteome</keyword>
<keyword evidence="2" id="KW-0560">Oxidoreductase</keyword>
<evidence type="ECO:0000256" key="4">
    <source>
        <dbReference type="ARBA" id="ARBA00042988"/>
    </source>
</evidence>
<dbReference type="GO" id="GO:0047837">
    <property type="term" value="F:D-xylose 1-dehydrogenase (NADP+) activity"/>
    <property type="evidence" value="ECO:0007669"/>
    <property type="project" value="UniProtKB-EC"/>
</dbReference>
<dbReference type="Pfam" id="PF22725">
    <property type="entry name" value="GFO_IDH_MocA_C3"/>
    <property type="match status" value="1"/>
</dbReference>
<dbReference type="PANTHER" id="PTHR22604:SF105">
    <property type="entry name" value="TRANS-1,2-DIHYDROBENZENE-1,2-DIOL DEHYDROGENASE"/>
    <property type="match status" value="1"/>
</dbReference>
<evidence type="ECO:0000259" key="6">
    <source>
        <dbReference type="Pfam" id="PF01408"/>
    </source>
</evidence>
<evidence type="ECO:0000256" key="1">
    <source>
        <dbReference type="ARBA" id="ARBA00010928"/>
    </source>
</evidence>
<dbReference type="GO" id="GO:0000166">
    <property type="term" value="F:nucleotide binding"/>
    <property type="evidence" value="ECO:0007669"/>
    <property type="project" value="InterPro"/>
</dbReference>
<dbReference type="PANTHER" id="PTHR22604">
    <property type="entry name" value="OXIDOREDUCTASES"/>
    <property type="match status" value="1"/>
</dbReference>
<dbReference type="SUPFAM" id="SSF51735">
    <property type="entry name" value="NAD(P)-binding Rossmann-fold domains"/>
    <property type="match status" value="1"/>
</dbReference>
<dbReference type="Gene3D" id="3.30.360.10">
    <property type="entry name" value="Dihydrodipicolinate Reductase, domain 2"/>
    <property type="match status" value="2"/>
</dbReference>
<dbReference type="STRING" id="2903.R1D5I5"/>
<protein>
    <recommendedName>
        <fullName evidence="3">D-xylose 1-dehydrogenase (NADP(+), D-xylono-1,5-lactone-forming)</fullName>
        <ecNumber evidence="3">1.1.1.179</ecNumber>
    </recommendedName>
    <alternativeName>
        <fullName evidence="4">D-xylose-NADP dehydrogenase</fullName>
    </alternativeName>
</protein>
<dbReference type="KEGG" id="ehx:EMIHUDRAFT_221759"/>
<dbReference type="HOGENOM" id="CLU_023194_7_2_1"/>
<dbReference type="Gene3D" id="3.40.50.720">
    <property type="entry name" value="NAD(P)-binding Rossmann-like Domain"/>
    <property type="match status" value="1"/>
</dbReference>
<dbReference type="EnsemblProtists" id="EOD03944">
    <property type="protein sequence ID" value="EOD03944"/>
    <property type="gene ID" value="EMIHUDRAFT_221759"/>
</dbReference>
<dbReference type="eggNOG" id="KOG2741">
    <property type="taxonomic scope" value="Eukaryota"/>
</dbReference>
<dbReference type="InterPro" id="IPR000683">
    <property type="entry name" value="Gfo/Idh/MocA-like_OxRdtase_N"/>
</dbReference>
<accession>A0A0D3HY59</accession>
<evidence type="ECO:0000256" key="2">
    <source>
        <dbReference type="ARBA" id="ARBA00023002"/>
    </source>
</evidence>
<reference evidence="9" key="1">
    <citation type="journal article" date="2013" name="Nature">
        <title>Pan genome of the phytoplankton Emiliania underpins its global distribution.</title>
        <authorList>
            <person name="Read B.A."/>
            <person name="Kegel J."/>
            <person name="Klute M.J."/>
            <person name="Kuo A."/>
            <person name="Lefebvre S.C."/>
            <person name="Maumus F."/>
            <person name="Mayer C."/>
            <person name="Miller J."/>
            <person name="Monier A."/>
            <person name="Salamov A."/>
            <person name="Young J."/>
            <person name="Aguilar M."/>
            <person name="Claverie J.M."/>
            <person name="Frickenhaus S."/>
            <person name="Gonzalez K."/>
            <person name="Herman E.K."/>
            <person name="Lin Y.C."/>
            <person name="Napier J."/>
            <person name="Ogata H."/>
            <person name="Sarno A.F."/>
            <person name="Shmutz J."/>
            <person name="Schroeder D."/>
            <person name="de Vargas C."/>
            <person name="Verret F."/>
            <person name="von Dassow P."/>
            <person name="Valentin K."/>
            <person name="Van de Peer Y."/>
            <person name="Wheeler G."/>
            <person name="Dacks J.B."/>
            <person name="Delwiche C.F."/>
            <person name="Dyhrman S.T."/>
            <person name="Glockner G."/>
            <person name="John U."/>
            <person name="Richards T."/>
            <person name="Worden A.Z."/>
            <person name="Zhang X."/>
            <person name="Grigoriev I.V."/>
            <person name="Allen A.E."/>
            <person name="Bidle K."/>
            <person name="Borodovsky M."/>
            <person name="Bowler C."/>
            <person name="Brownlee C."/>
            <person name="Cock J.M."/>
            <person name="Elias M."/>
            <person name="Gladyshev V.N."/>
            <person name="Groth M."/>
            <person name="Guda C."/>
            <person name="Hadaegh A."/>
            <person name="Iglesias-Rodriguez M.D."/>
            <person name="Jenkins J."/>
            <person name="Jones B.M."/>
            <person name="Lawson T."/>
            <person name="Leese F."/>
            <person name="Lindquist E."/>
            <person name="Lobanov A."/>
            <person name="Lomsadze A."/>
            <person name="Malik S.B."/>
            <person name="Marsh M.E."/>
            <person name="Mackinder L."/>
            <person name="Mock T."/>
            <person name="Mueller-Roeber B."/>
            <person name="Pagarete A."/>
            <person name="Parker M."/>
            <person name="Probert I."/>
            <person name="Quesneville H."/>
            <person name="Raines C."/>
            <person name="Rensing S.A."/>
            <person name="Riano-Pachon D.M."/>
            <person name="Richier S."/>
            <person name="Rokitta S."/>
            <person name="Shiraiwa Y."/>
            <person name="Soanes D.M."/>
            <person name="van der Giezen M."/>
            <person name="Wahlund T.M."/>
            <person name="Williams B."/>
            <person name="Wilson W."/>
            <person name="Wolfe G."/>
            <person name="Wurch L.L."/>
        </authorList>
    </citation>
    <scope>NUCLEOTIDE SEQUENCE</scope>
</reference>
<dbReference type="SUPFAM" id="SSF55347">
    <property type="entry name" value="Glyceraldehyde-3-phosphate dehydrogenase-like, C-terminal domain"/>
    <property type="match status" value="1"/>
</dbReference>
<comment type="catalytic activity">
    <reaction evidence="5">
        <text>D-xylose + NADP(+) = D-xylono-1,5-lactone + NADPH + H(+)</text>
        <dbReference type="Rhea" id="RHEA:22000"/>
        <dbReference type="ChEBI" id="CHEBI:15378"/>
        <dbReference type="ChEBI" id="CHEBI:15867"/>
        <dbReference type="ChEBI" id="CHEBI:53455"/>
        <dbReference type="ChEBI" id="CHEBI:57783"/>
        <dbReference type="ChEBI" id="CHEBI:58349"/>
        <dbReference type="EC" id="1.1.1.179"/>
    </reaction>
</comment>
<evidence type="ECO:0000313" key="9">
    <source>
        <dbReference type="Proteomes" id="UP000013827"/>
    </source>
</evidence>
<feature type="domain" description="GFO/IDH/MocA-like oxidoreductase" evidence="7">
    <location>
        <begin position="132"/>
        <end position="182"/>
    </location>
</feature>
<evidence type="ECO:0000256" key="5">
    <source>
        <dbReference type="ARBA" id="ARBA00049233"/>
    </source>
</evidence>
<dbReference type="AlphaFoldDB" id="A0A0D3HY59"/>
<name>A0A0D3HY59_EMIH1</name>
<reference evidence="8" key="2">
    <citation type="submission" date="2024-10" db="UniProtKB">
        <authorList>
            <consortium name="EnsemblProtists"/>
        </authorList>
    </citation>
    <scope>IDENTIFICATION</scope>
</reference>
<feature type="domain" description="Gfo/Idh/MocA-like oxidoreductase N-terminal" evidence="6">
    <location>
        <begin position="5"/>
        <end position="122"/>
    </location>
</feature>
<dbReference type="EC" id="1.1.1.179" evidence="3"/>
<dbReference type="Pfam" id="PF01408">
    <property type="entry name" value="GFO_IDH_MocA"/>
    <property type="match status" value="1"/>
</dbReference>